<reference evidence="1 2" key="1">
    <citation type="submission" date="2017-01" db="EMBL/GenBank/DDBJ databases">
        <title>Bacillus phylogenomics.</title>
        <authorList>
            <person name="Dunlap C."/>
        </authorList>
    </citation>
    <scope>NUCLEOTIDE SEQUENCE [LARGE SCALE GENOMIC DNA]</scope>
    <source>
        <strain evidence="1 2">NRRL B-41282</strain>
    </source>
</reference>
<dbReference type="EMBL" id="MTJL01000005">
    <property type="protein sequence ID" value="OMI09200.1"/>
    <property type="molecule type" value="Genomic_DNA"/>
</dbReference>
<protein>
    <submittedName>
        <fullName evidence="1">Uncharacterized protein</fullName>
    </submittedName>
</protein>
<comment type="caution">
    <text evidence="1">The sequence shown here is derived from an EMBL/GenBank/DDBJ whole genome shotgun (WGS) entry which is preliminary data.</text>
</comment>
<evidence type="ECO:0000313" key="1">
    <source>
        <dbReference type="EMBL" id="OMI09200.1"/>
    </source>
</evidence>
<dbReference type="Proteomes" id="UP000187367">
    <property type="component" value="Unassembled WGS sequence"/>
</dbReference>
<dbReference type="AlphaFoldDB" id="A0A1R1S1H9"/>
<keyword evidence="2" id="KW-1185">Reference proteome</keyword>
<dbReference type="RefSeq" id="WP_076759723.1">
    <property type="nucleotide sequence ID" value="NZ_JARMMH010000011.1"/>
</dbReference>
<gene>
    <name evidence="1" type="ORF">BW143_03945</name>
</gene>
<proteinExistence type="predicted"/>
<organism evidence="1 2">
    <name type="scientific">Bacillus swezeyi</name>
    <dbReference type="NCBI Taxonomy" id="1925020"/>
    <lineage>
        <taxon>Bacteria</taxon>
        <taxon>Bacillati</taxon>
        <taxon>Bacillota</taxon>
        <taxon>Bacilli</taxon>
        <taxon>Bacillales</taxon>
        <taxon>Bacillaceae</taxon>
        <taxon>Bacillus</taxon>
    </lineage>
</organism>
<name>A0A1R1S1H9_9BACI</name>
<accession>A0A1R1S1H9</accession>
<accession>A0A1R1QWZ9</accession>
<evidence type="ECO:0000313" key="2">
    <source>
        <dbReference type="Proteomes" id="UP000187367"/>
    </source>
</evidence>
<sequence>MTNIMIVEDSKTFRSCRAVAWKNTVTKLRYSIREKDLMLFLGVENDELTKIRNLSILFFV</sequence>